<gene>
    <name evidence="5" type="ORF">CPZ25_000940</name>
</gene>
<dbReference type="InterPro" id="IPR050313">
    <property type="entry name" value="Carb_Metab_HTH_regulators"/>
</dbReference>
<keyword evidence="6" id="KW-1185">Reference proteome</keyword>
<keyword evidence="1" id="KW-0805">Transcription regulation</keyword>
<dbReference type="InterPro" id="IPR036388">
    <property type="entry name" value="WH-like_DNA-bd_sf"/>
</dbReference>
<dbReference type="GO" id="GO:0003677">
    <property type="term" value="F:DNA binding"/>
    <property type="evidence" value="ECO:0007669"/>
    <property type="project" value="UniProtKB-KW"/>
</dbReference>
<dbReference type="PANTHER" id="PTHR30363:SF46">
    <property type="entry name" value="LYSR FAMILY TRANSCRIPTIONAL REGULATOR"/>
    <property type="match status" value="1"/>
</dbReference>
<reference evidence="5 6" key="1">
    <citation type="submission" date="2018-05" db="EMBL/GenBank/DDBJ databases">
        <title>Genome comparison of Eubacterium sp.</title>
        <authorList>
            <person name="Feng Y."/>
            <person name="Sanchez-Andrea I."/>
            <person name="Stams A.J.M."/>
            <person name="De Vos W.M."/>
        </authorList>
    </citation>
    <scope>NUCLEOTIDE SEQUENCE [LARGE SCALE GENOMIC DNA]</scope>
    <source>
        <strain evidence="5 6">YI</strain>
    </source>
</reference>
<dbReference type="SMART" id="SM00420">
    <property type="entry name" value="HTH_DEOR"/>
    <property type="match status" value="1"/>
</dbReference>
<feature type="domain" description="HTH deoR-type" evidence="4">
    <location>
        <begin position="22"/>
        <end position="77"/>
    </location>
</feature>
<dbReference type="InterPro" id="IPR037171">
    <property type="entry name" value="NagB/RpiA_transferase-like"/>
</dbReference>
<proteinExistence type="predicted"/>
<dbReference type="KEGG" id="emt:CPZ25_000940"/>
<dbReference type="InterPro" id="IPR001034">
    <property type="entry name" value="DeoR_HTH"/>
</dbReference>
<dbReference type="PANTHER" id="PTHR30363">
    <property type="entry name" value="HTH-TYPE TRANSCRIPTIONAL REGULATOR SRLR-RELATED"/>
    <property type="match status" value="1"/>
</dbReference>
<dbReference type="Pfam" id="PF08220">
    <property type="entry name" value="HTH_DeoR"/>
    <property type="match status" value="1"/>
</dbReference>
<dbReference type="Pfam" id="PF00455">
    <property type="entry name" value="DeoRC"/>
    <property type="match status" value="1"/>
</dbReference>
<dbReference type="PROSITE" id="PS00894">
    <property type="entry name" value="HTH_DEOR_1"/>
    <property type="match status" value="1"/>
</dbReference>
<protein>
    <submittedName>
        <fullName evidence="5">DeoR/GlpR transcriptional regulator</fullName>
    </submittedName>
</protein>
<evidence type="ECO:0000256" key="1">
    <source>
        <dbReference type="ARBA" id="ARBA00023015"/>
    </source>
</evidence>
<dbReference type="InterPro" id="IPR014036">
    <property type="entry name" value="DeoR-like_C"/>
</dbReference>
<dbReference type="Gene3D" id="1.10.10.10">
    <property type="entry name" value="Winged helix-like DNA-binding domain superfamily/Winged helix DNA-binding domain"/>
    <property type="match status" value="1"/>
</dbReference>
<evidence type="ECO:0000259" key="4">
    <source>
        <dbReference type="PROSITE" id="PS51000"/>
    </source>
</evidence>
<organism evidence="5 6">
    <name type="scientific">Eubacterium maltosivorans</name>
    <dbReference type="NCBI Taxonomy" id="2041044"/>
    <lineage>
        <taxon>Bacteria</taxon>
        <taxon>Bacillati</taxon>
        <taxon>Bacillota</taxon>
        <taxon>Clostridia</taxon>
        <taxon>Eubacteriales</taxon>
        <taxon>Eubacteriaceae</taxon>
        <taxon>Eubacterium</taxon>
    </lineage>
</organism>
<dbReference type="SUPFAM" id="SSF46785">
    <property type="entry name" value="Winged helix' DNA-binding domain"/>
    <property type="match status" value="1"/>
</dbReference>
<dbReference type="Gene3D" id="3.40.50.1360">
    <property type="match status" value="1"/>
</dbReference>
<sequence>MFVFKQNDRFQCDRIKRKIMFPIERREKIIENLEQNGSITVEALAQKLEVTPTTIRRDLKYLEDNDRITRTFGGAVVKEGLVEEIAVAKKASAYQAEKKRIAREAEKLVEDGQTIVLDAGTTNMELALLLARGTKQISVVTDDILIAARLLEAPLVDVHCTGGHVQKDVGVCLGGHAEAFFEGINADIAFLGASAVDVEKGVSSPSMEKAALKQQILECAREKVLLSDSSKFGRVSFAKICGIDRFDRIITDAGLDPETEARLLETEIEWIKA</sequence>
<dbReference type="Proteomes" id="UP000218387">
    <property type="component" value="Chromosome"/>
</dbReference>
<dbReference type="InterPro" id="IPR018356">
    <property type="entry name" value="Tscrpt_reg_HTH_DeoR_CS"/>
</dbReference>
<keyword evidence="2" id="KW-0238">DNA-binding</keyword>
<dbReference type="SUPFAM" id="SSF100950">
    <property type="entry name" value="NagB/RpiA/CoA transferase-like"/>
    <property type="match status" value="1"/>
</dbReference>
<evidence type="ECO:0000313" key="5">
    <source>
        <dbReference type="EMBL" id="QCT69931.1"/>
    </source>
</evidence>
<evidence type="ECO:0000256" key="3">
    <source>
        <dbReference type="ARBA" id="ARBA00023163"/>
    </source>
</evidence>
<accession>A0A4P9C5L2</accession>
<dbReference type="AlphaFoldDB" id="A0A4P9C5L2"/>
<dbReference type="GO" id="GO:0003700">
    <property type="term" value="F:DNA-binding transcription factor activity"/>
    <property type="evidence" value="ECO:0007669"/>
    <property type="project" value="InterPro"/>
</dbReference>
<name>A0A4P9C5L2_EUBML</name>
<dbReference type="InterPro" id="IPR036390">
    <property type="entry name" value="WH_DNA-bd_sf"/>
</dbReference>
<dbReference type="EMBL" id="CP029487">
    <property type="protein sequence ID" value="QCT69931.1"/>
    <property type="molecule type" value="Genomic_DNA"/>
</dbReference>
<evidence type="ECO:0000256" key="2">
    <source>
        <dbReference type="ARBA" id="ARBA00023125"/>
    </source>
</evidence>
<dbReference type="PROSITE" id="PS51000">
    <property type="entry name" value="HTH_DEOR_2"/>
    <property type="match status" value="1"/>
</dbReference>
<keyword evidence="3" id="KW-0804">Transcription</keyword>
<dbReference type="SMART" id="SM01134">
    <property type="entry name" value="DeoRC"/>
    <property type="match status" value="1"/>
</dbReference>
<dbReference type="PRINTS" id="PR00037">
    <property type="entry name" value="HTHLACR"/>
</dbReference>
<evidence type="ECO:0000313" key="6">
    <source>
        <dbReference type="Proteomes" id="UP000218387"/>
    </source>
</evidence>